<reference evidence="1" key="1">
    <citation type="submission" date="2020-02" db="EMBL/GenBank/DDBJ databases">
        <authorList>
            <person name="Meier V. D."/>
        </authorList>
    </citation>
    <scope>NUCLEOTIDE SEQUENCE</scope>
    <source>
        <strain evidence="1">AVDCRST_MAG69</strain>
    </source>
</reference>
<protein>
    <submittedName>
        <fullName evidence="1">Uncharacterized protein</fullName>
    </submittedName>
</protein>
<accession>A0A6J4RSX5</accession>
<proteinExistence type="predicted"/>
<dbReference type="AlphaFoldDB" id="A0A6J4RSX5"/>
<evidence type="ECO:0000313" key="1">
    <source>
        <dbReference type="EMBL" id="CAA9480125.1"/>
    </source>
</evidence>
<gene>
    <name evidence="1" type="ORF">AVDCRST_MAG69-690</name>
</gene>
<name>A0A6J4RSX5_9ACTN</name>
<organism evidence="1">
    <name type="scientific">uncultured Solirubrobacteraceae bacterium</name>
    <dbReference type="NCBI Taxonomy" id="1162706"/>
    <lineage>
        <taxon>Bacteria</taxon>
        <taxon>Bacillati</taxon>
        <taxon>Actinomycetota</taxon>
        <taxon>Thermoleophilia</taxon>
        <taxon>Solirubrobacterales</taxon>
        <taxon>Solirubrobacteraceae</taxon>
        <taxon>environmental samples</taxon>
    </lineage>
</organism>
<dbReference type="EMBL" id="CADCVP010000092">
    <property type="protein sequence ID" value="CAA9480125.1"/>
    <property type="molecule type" value="Genomic_DNA"/>
</dbReference>
<sequence length="83" mass="8785">TTGALTVLVLDPAAALCWLVTLRHAHHSLKAICADAAAGMASSAPMTPNNVLPNRTATSTTKGLTATARFWIIGWMTEFSTCW</sequence>
<feature type="non-terminal residue" evidence="1">
    <location>
        <position position="1"/>
    </location>
</feature>